<reference evidence="1 2" key="1">
    <citation type="submission" date="2020-08" db="EMBL/GenBank/DDBJ databases">
        <title>Sequencing the genomes of 1000 actinobacteria strains.</title>
        <authorList>
            <person name="Klenk H.-P."/>
        </authorList>
    </citation>
    <scope>NUCLEOTIDE SEQUENCE [LARGE SCALE GENOMIC DNA]</scope>
    <source>
        <strain evidence="1 2">DSM 27099</strain>
    </source>
</reference>
<organism evidence="1 2">
    <name type="scientific">Microbacterium endophyticum</name>
    <dbReference type="NCBI Taxonomy" id="1526412"/>
    <lineage>
        <taxon>Bacteria</taxon>
        <taxon>Bacillati</taxon>
        <taxon>Actinomycetota</taxon>
        <taxon>Actinomycetes</taxon>
        <taxon>Micrococcales</taxon>
        <taxon>Microbacteriaceae</taxon>
        <taxon>Microbacterium</taxon>
    </lineage>
</organism>
<sequence length="186" mass="20379">MTLWVALLRGVNVGGVNVKSAELLEVFRGLGLTRLTAVLASGNMIFEEPTGTLTRQQLETRIEDALHTRFSYDAHVHTRTTAEIASALSEFPFDATDTSRQPYIVFCSDVDVVDSLLAGIGSPRSAAEAVSPGESVLYWWPVKGRSTDTPLAKVLTRTRYKPTTTTRNVRTVERILATMHKSAPST</sequence>
<accession>A0A7W4YPC0</accession>
<evidence type="ECO:0000313" key="2">
    <source>
        <dbReference type="Proteomes" id="UP000529310"/>
    </source>
</evidence>
<dbReference type="InterPro" id="IPR012545">
    <property type="entry name" value="DUF1697"/>
</dbReference>
<dbReference type="Gene3D" id="3.30.70.1260">
    <property type="entry name" value="bacterial protein sp0830 like"/>
    <property type="match status" value="1"/>
</dbReference>
<dbReference type="AlphaFoldDB" id="A0A7W4YPC0"/>
<dbReference type="EMBL" id="JACHWQ010000010">
    <property type="protein sequence ID" value="MBB2977002.1"/>
    <property type="molecule type" value="Genomic_DNA"/>
</dbReference>
<dbReference type="Proteomes" id="UP000529310">
    <property type="component" value="Unassembled WGS sequence"/>
</dbReference>
<dbReference type="PANTHER" id="PTHR36439:SF1">
    <property type="entry name" value="DUF1697 DOMAIN-CONTAINING PROTEIN"/>
    <property type="match status" value="1"/>
</dbReference>
<dbReference type="Gene3D" id="3.30.70.1280">
    <property type="entry name" value="SP0830-like domains"/>
    <property type="match status" value="1"/>
</dbReference>
<comment type="caution">
    <text evidence="1">The sequence shown here is derived from an EMBL/GenBank/DDBJ whole genome shotgun (WGS) entry which is preliminary data.</text>
</comment>
<name>A0A7W4YPC0_9MICO</name>
<dbReference type="RefSeq" id="WP_165138143.1">
    <property type="nucleotide sequence ID" value="NZ_CP049255.1"/>
</dbReference>
<dbReference type="SUPFAM" id="SSF160379">
    <property type="entry name" value="SP0830-like"/>
    <property type="match status" value="1"/>
</dbReference>
<protein>
    <submittedName>
        <fullName evidence="1">Uncharacterized protein (DUF1697 family)</fullName>
    </submittedName>
</protein>
<dbReference type="Pfam" id="PF08002">
    <property type="entry name" value="DUF1697"/>
    <property type="match status" value="1"/>
</dbReference>
<proteinExistence type="predicted"/>
<evidence type="ECO:0000313" key="1">
    <source>
        <dbReference type="EMBL" id="MBB2977002.1"/>
    </source>
</evidence>
<keyword evidence="2" id="KW-1185">Reference proteome</keyword>
<gene>
    <name evidence="1" type="ORF">FHX49_002594</name>
</gene>
<dbReference type="PIRSF" id="PIRSF008502">
    <property type="entry name" value="UCP008502"/>
    <property type="match status" value="1"/>
</dbReference>
<dbReference type="PANTHER" id="PTHR36439">
    <property type="entry name" value="BLL4334 PROTEIN"/>
    <property type="match status" value="1"/>
</dbReference>